<sequence length="64" mass="6937">MRGLTTNRASSPTPVLLRLGGPVLGLTKACFESQFAILDLGFVSGGSKRRDLVNSNGEYFLIYM</sequence>
<organism evidence="1 2">
    <name type="scientific">Colocasia esculenta</name>
    <name type="common">Wild taro</name>
    <name type="synonym">Arum esculentum</name>
    <dbReference type="NCBI Taxonomy" id="4460"/>
    <lineage>
        <taxon>Eukaryota</taxon>
        <taxon>Viridiplantae</taxon>
        <taxon>Streptophyta</taxon>
        <taxon>Embryophyta</taxon>
        <taxon>Tracheophyta</taxon>
        <taxon>Spermatophyta</taxon>
        <taxon>Magnoliopsida</taxon>
        <taxon>Liliopsida</taxon>
        <taxon>Araceae</taxon>
        <taxon>Aroideae</taxon>
        <taxon>Colocasieae</taxon>
        <taxon>Colocasia</taxon>
    </lineage>
</organism>
<evidence type="ECO:0000313" key="1">
    <source>
        <dbReference type="EMBL" id="MQM05196.1"/>
    </source>
</evidence>
<evidence type="ECO:0000313" key="2">
    <source>
        <dbReference type="Proteomes" id="UP000652761"/>
    </source>
</evidence>
<dbReference type="EMBL" id="NMUH01003368">
    <property type="protein sequence ID" value="MQM05196.1"/>
    <property type="molecule type" value="Genomic_DNA"/>
</dbReference>
<gene>
    <name evidence="1" type="ORF">Taro_038006</name>
</gene>
<accession>A0A843WBH4</accession>
<reference evidence="1" key="1">
    <citation type="submission" date="2017-07" db="EMBL/GenBank/DDBJ databases">
        <title>Taro Niue Genome Assembly and Annotation.</title>
        <authorList>
            <person name="Atibalentja N."/>
            <person name="Keating K."/>
            <person name="Fields C.J."/>
        </authorList>
    </citation>
    <scope>NUCLEOTIDE SEQUENCE</scope>
    <source>
        <strain evidence="1">Niue_2</strain>
        <tissue evidence="1">Leaf</tissue>
    </source>
</reference>
<protein>
    <submittedName>
        <fullName evidence="1">Uncharacterized protein</fullName>
    </submittedName>
</protein>
<keyword evidence="2" id="KW-1185">Reference proteome</keyword>
<proteinExistence type="predicted"/>
<dbReference type="Proteomes" id="UP000652761">
    <property type="component" value="Unassembled WGS sequence"/>
</dbReference>
<name>A0A843WBH4_COLES</name>
<dbReference type="AlphaFoldDB" id="A0A843WBH4"/>
<comment type="caution">
    <text evidence="1">The sequence shown here is derived from an EMBL/GenBank/DDBJ whole genome shotgun (WGS) entry which is preliminary data.</text>
</comment>